<evidence type="ECO:0000256" key="1">
    <source>
        <dbReference type="SAM" id="SignalP"/>
    </source>
</evidence>
<organism evidence="2 3">
    <name type="scientific">Maribellus comscasis</name>
    <dbReference type="NCBI Taxonomy" id="2681766"/>
    <lineage>
        <taxon>Bacteria</taxon>
        <taxon>Pseudomonadati</taxon>
        <taxon>Bacteroidota</taxon>
        <taxon>Bacteroidia</taxon>
        <taxon>Marinilabiliales</taxon>
        <taxon>Prolixibacteraceae</taxon>
        <taxon>Maribellus</taxon>
    </lineage>
</organism>
<dbReference type="AlphaFoldDB" id="A0A6I6JQ67"/>
<evidence type="ECO:0000313" key="3">
    <source>
        <dbReference type="Proteomes" id="UP000428260"/>
    </source>
</evidence>
<gene>
    <name evidence="2" type="ORF">GM418_06330</name>
</gene>
<reference evidence="2 3" key="1">
    <citation type="submission" date="2019-11" db="EMBL/GenBank/DDBJ databases">
        <authorList>
            <person name="Zheng R.K."/>
            <person name="Sun C.M."/>
        </authorList>
    </citation>
    <scope>NUCLEOTIDE SEQUENCE [LARGE SCALE GENOMIC DNA]</scope>
    <source>
        <strain evidence="2 3">WC007</strain>
    </source>
</reference>
<dbReference type="EMBL" id="CP046401">
    <property type="protein sequence ID" value="QGY43289.1"/>
    <property type="molecule type" value="Genomic_DNA"/>
</dbReference>
<evidence type="ECO:0008006" key="4">
    <source>
        <dbReference type="Google" id="ProtNLM"/>
    </source>
</evidence>
<feature type="chain" id="PRO_5026315711" description="Outer membrane protein beta-barrel domain-containing protein" evidence="1">
    <location>
        <begin position="20"/>
        <end position="211"/>
    </location>
</feature>
<evidence type="ECO:0000313" key="2">
    <source>
        <dbReference type="EMBL" id="QGY43289.1"/>
    </source>
</evidence>
<feature type="signal peptide" evidence="1">
    <location>
        <begin position="1"/>
        <end position="19"/>
    </location>
</feature>
<keyword evidence="3" id="KW-1185">Reference proteome</keyword>
<dbReference type="RefSeq" id="WP_158864271.1">
    <property type="nucleotide sequence ID" value="NZ_CP046401.1"/>
</dbReference>
<dbReference type="KEGG" id="mcos:GM418_06330"/>
<proteinExistence type="predicted"/>
<accession>A0A6I6JQ67</accession>
<protein>
    <recommendedName>
        <fullName evidence="4">Outer membrane protein beta-barrel domain-containing protein</fullName>
    </recommendedName>
</protein>
<sequence length="211" mass="23427">MKKIILLLIMAVGVSYVNAQNIFKSDDEVQTIFSKNKSNGGYGAITFGYTQIDGKDAFISGGRGAFIFDHSLAIGLGGYGFVNNLDYHTYYDSHPLDYTLAGGYGGIFIEPIVGGTMPVHLSFPVLFGLGGVALIEDYGWDYRDVHPFDELDHDLFFVVEPAAELEFNLTRWFRVAATASYRFTSNIDLYDTDEDVLRGLNFGLTCKFGKF</sequence>
<name>A0A6I6JQ67_9BACT</name>
<dbReference type="Proteomes" id="UP000428260">
    <property type="component" value="Chromosome"/>
</dbReference>
<keyword evidence="1" id="KW-0732">Signal</keyword>